<comment type="similarity">
    <text evidence="8">Belongs to the MobA family.</text>
</comment>
<comment type="subcellular location">
    <subcellularLocation>
        <location evidence="8">Cytoplasm</location>
    </subcellularLocation>
</comment>
<comment type="cofactor">
    <cofactor evidence="8">
        <name>Mg(2+)</name>
        <dbReference type="ChEBI" id="CHEBI:18420"/>
    </cofactor>
</comment>
<keyword evidence="2 8" id="KW-0808">Transferase</keyword>
<keyword evidence="6 8" id="KW-0342">GTP-binding</keyword>
<dbReference type="InterPro" id="IPR013482">
    <property type="entry name" value="Molybde_CF_guanTrfase"/>
</dbReference>
<reference evidence="11" key="1">
    <citation type="journal article" date="2019" name="Int. J. Syst. Evol. Microbiol.">
        <title>The Global Catalogue of Microorganisms (GCM) 10K type strain sequencing project: providing services to taxonomists for standard genome sequencing and annotation.</title>
        <authorList>
            <consortium name="The Broad Institute Genomics Platform"/>
            <consortium name="The Broad Institute Genome Sequencing Center for Infectious Disease"/>
            <person name="Wu L."/>
            <person name="Ma J."/>
        </authorList>
    </citation>
    <scope>NUCLEOTIDE SEQUENCE [LARGE SCALE GENOMIC DNA]</scope>
    <source>
        <strain evidence="11">NBRC 110044</strain>
    </source>
</reference>
<evidence type="ECO:0000256" key="7">
    <source>
        <dbReference type="ARBA" id="ARBA00023150"/>
    </source>
</evidence>
<evidence type="ECO:0000256" key="3">
    <source>
        <dbReference type="ARBA" id="ARBA00022723"/>
    </source>
</evidence>
<dbReference type="HAMAP" id="MF_00316">
    <property type="entry name" value="MobA"/>
    <property type="match status" value="1"/>
</dbReference>
<evidence type="ECO:0000256" key="1">
    <source>
        <dbReference type="ARBA" id="ARBA00022490"/>
    </source>
</evidence>
<organism evidence="10 11">
    <name type="scientific">Chitinimonas prasina</name>
    <dbReference type="NCBI Taxonomy" id="1434937"/>
    <lineage>
        <taxon>Bacteria</taxon>
        <taxon>Pseudomonadati</taxon>
        <taxon>Pseudomonadota</taxon>
        <taxon>Betaproteobacteria</taxon>
        <taxon>Neisseriales</taxon>
        <taxon>Chitinibacteraceae</taxon>
        <taxon>Chitinimonas</taxon>
    </lineage>
</organism>
<feature type="binding site" evidence="8">
    <location>
        <position position="105"/>
    </location>
    <ligand>
        <name>Mg(2+)</name>
        <dbReference type="ChEBI" id="CHEBI:18420"/>
    </ligand>
</feature>
<feature type="binding site" evidence="8">
    <location>
        <position position="105"/>
    </location>
    <ligand>
        <name>GTP</name>
        <dbReference type="ChEBI" id="CHEBI:37565"/>
    </ligand>
</feature>
<name>A0ABQ5YCM2_9NEIS</name>
<comment type="domain">
    <text evidence="8">The N-terminal domain determines nucleotide recognition and specific binding, while the C-terminal domain determines the specific binding to the target protein.</text>
</comment>
<keyword evidence="5 8" id="KW-0460">Magnesium</keyword>
<evidence type="ECO:0000313" key="11">
    <source>
        <dbReference type="Proteomes" id="UP001156706"/>
    </source>
</evidence>
<evidence type="ECO:0000256" key="2">
    <source>
        <dbReference type="ARBA" id="ARBA00022679"/>
    </source>
</evidence>
<dbReference type="NCBIfam" id="TIGR02665">
    <property type="entry name" value="molyb_mobA"/>
    <property type="match status" value="1"/>
</dbReference>
<dbReference type="Proteomes" id="UP001156706">
    <property type="component" value="Unassembled WGS sequence"/>
</dbReference>
<sequence>MTNTTEAYEAVILAGGQGSRMGGLDKGLVPWQGTPLYQHALSRLAQQSFRPQRVSLSVNRNLAHYAASGLPLLGDRRLGHAGPLAGVETALLHSQSDWLLCLPCDMPLLPTELAASLLSAVNGTTLAAYATTAEGPQPVCCLLHRSLGSALSRYLDSGQGRVLGWLNTLPAAAVGFDDSASFANFNTLAAVAADEHKT</sequence>
<feature type="binding site" evidence="8">
    <location>
        <position position="75"/>
    </location>
    <ligand>
        <name>GTP</name>
        <dbReference type="ChEBI" id="CHEBI:37565"/>
    </ligand>
</feature>
<dbReference type="Gene3D" id="3.90.550.10">
    <property type="entry name" value="Spore Coat Polysaccharide Biosynthesis Protein SpsA, Chain A"/>
    <property type="match status" value="1"/>
</dbReference>
<gene>
    <name evidence="10" type="primary">mobA_2</name>
    <name evidence="8" type="synonym">mobA</name>
    <name evidence="10" type="ORF">GCM10007907_00710</name>
</gene>
<dbReference type="Pfam" id="PF12804">
    <property type="entry name" value="NTP_transf_3"/>
    <property type="match status" value="1"/>
</dbReference>
<dbReference type="InterPro" id="IPR029044">
    <property type="entry name" value="Nucleotide-diphossugar_trans"/>
</dbReference>
<feature type="binding site" evidence="8">
    <location>
        <begin position="13"/>
        <end position="15"/>
    </location>
    <ligand>
        <name>GTP</name>
        <dbReference type="ChEBI" id="CHEBI:37565"/>
    </ligand>
</feature>
<comment type="catalytic activity">
    <reaction evidence="8">
        <text>Mo-molybdopterin + GTP + H(+) = Mo-molybdopterin guanine dinucleotide + diphosphate</text>
        <dbReference type="Rhea" id="RHEA:34243"/>
        <dbReference type="ChEBI" id="CHEBI:15378"/>
        <dbReference type="ChEBI" id="CHEBI:33019"/>
        <dbReference type="ChEBI" id="CHEBI:37565"/>
        <dbReference type="ChEBI" id="CHEBI:71302"/>
        <dbReference type="ChEBI" id="CHEBI:71310"/>
        <dbReference type="EC" id="2.7.7.77"/>
    </reaction>
</comment>
<comment type="subunit">
    <text evidence="8">Monomer.</text>
</comment>
<dbReference type="PANTHER" id="PTHR19136:SF81">
    <property type="entry name" value="MOLYBDENUM COFACTOR GUANYLYLTRANSFERASE"/>
    <property type="match status" value="1"/>
</dbReference>
<dbReference type="GO" id="GO:0016779">
    <property type="term" value="F:nucleotidyltransferase activity"/>
    <property type="evidence" value="ECO:0007669"/>
    <property type="project" value="UniProtKB-KW"/>
</dbReference>
<keyword evidence="1 8" id="KW-0963">Cytoplasm</keyword>
<evidence type="ECO:0000256" key="5">
    <source>
        <dbReference type="ARBA" id="ARBA00022842"/>
    </source>
</evidence>
<feature type="binding site" evidence="8">
    <location>
        <position position="26"/>
    </location>
    <ligand>
        <name>GTP</name>
        <dbReference type="ChEBI" id="CHEBI:37565"/>
    </ligand>
</feature>
<feature type="domain" description="MobA-like NTP transferase" evidence="9">
    <location>
        <begin position="10"/>
        <end position="164"/>
    </location>
</feature>
<dbReference type="RefSeq" id="WP_284194445.1">
    <property type="nucleotide sequence ID" value="NZ_BSOG01000001.1"/>
</dbReference>
<evidence type="ECO:0000256" key="6">
    <source>
        <dbReference type="ARBA" id="ARBA00023134"/>
    </source>
</evidence>
<evidence type="ECO:0000256" key="4">
    <source>
        <dbReference type="ARBA" id="ARBA00022741"/>
    </source>
</evidence>
<dbReference type="EC" id="2.7.7.77" evidence="8"/>
<evidence type="ECO:0000259" key="9">
    <source>
        <dbReference type="Pfam" id="PF12804"/>
    </source>
</evidence>
<keyword evidence="3 8" id="KW-0479">Metal-binding</keyword>
<evidence type="ECO:0000313" key="10">
    <source>
        <dbReference type="EMBL" id="GLR11281.1"/>
    </source>
</evidence>
<dbReference type="EMBL" id="BSOG01000001">
    <property type="protein sequence ID" value="GLR11281.1"/>
    <property type="molecule type" value="Genomic_DNA"/>
</dbReference>
<comment type="function">
    <text evidence="8">Transfers a GMP moiety from GTP to Mo-molybdopterin (Mo-MPT) cofactor (Moco or molybdenum cofactor) to form Mo-molybdopterin guanine dinucleotide (Mo-MGD) cofactor.</text>
</comment>
<keyword evidence="7 8" id="KW-0501">Molybdenum cofactor biosynthesis</keyword>
<keyword evidence="11" id="KW-1185">Reference proteome</keyword>
<dbReference type="InterPro" id="IPR025877">
    <property type="entry name" value="MobA-like_NTP_Trfase"/>
</dbReference>
<dbReference type="CDD" id="cd02503">
    <property type="entry name" value="MobA"/>
    <property type="match status" value="1"/>
</dbReference>
<evidence type="ECO:0000256" key="8">
    <source>
        <dbReference type="HAMAP-Rule" id="MF_00316"/>
    </source>
</evidence>
<keyword evidence="4 8" id="KW-0547">Nucleotide-binding</keyword>
<dbReference type="PANTHER" id="PTHR19136">
    <property type="entry name" value="MOLYBDENUM COFACTOR GUANYLYLTRANSFERASE"/>
    <property type="match status" value="1"/>
</dbReference>
<accession>A0ABQ5YCM2</accession>
<proteinExistence type="inferred from homology"/>
<protein>
    <recommendedName>
        <fullName evidence="8">Molybdenum cofactor guanylyltransferase</fullName>
        <shortName evidence="8">MoCo guanylyltransferase</shortName>
        <ecNumber evidence="8">2.7.7.77</ecNumber>
    </recommendedName>
    <alternativeName>
        <fullName evidence="8">GTP:molybdopterin guanylyltransferase</fullName>
    </alternativeName>
    <alternativeName>
        <fullName evidence="8">Mo-MPT guanylyltransferase</fullName>
    </alternativeName>
    <alternativeName>
        <fullName evidence="8">Molybdopterin guanylyltransferase</fullName>
    </alternativeName>
    <alternativeName>
        <fullName evidence="8">Molybdopterin-guanine dinucleotide synthase</fullName>
        <shortName evidence="8">MGD synthase</shortName>
    </alternativeName>
</protein>
<keyword evidence="10" id="KW-0548">Nucleotidyltransferase</keyword>
<dbReference type="SUPFAM" id="SSF53448">
    <property type="entry name" value="Nucleotide-diphospho-sugar transferases"/>
    <property type="match status" value="1"/>
</dbReference>
<comment type="caution">
    <text evidence="10">The sequence shown here is derived from an EMBL/GenBank/DDBJ whole genome shotgun (WGS) entry which is preliminary data.</text>
</comment>
<comment type="caution">
    <text evidence="8">Lacks conserved residue(s) required for the propagation of feature annotation.</text>
</comment>